<accession>T2DMZ4</accession>
<evidence type="ECO:0000313" key="2">
    <source>
        <dbReference type="EMBL" id="AGV54048.1"/>
    </source>
</evidence>
<dbReference type="InterPro" id="IPR013424">
    <property type="entry name" value="Ice-binding_C"/>
</dbReference>
<keyword evidence="1" id="KW-0732">Signal</keyword>
<gene>
    <name evidence="2" type="ORF">MADE_000001022260</name>
</gene>
<evidence type="ECO:0000313" key="3">
    <source>
        <dbReference type="Proteomes" id="UP000001870"/>
    </source>
</evidence>
<dbReference type="HOGENOM" id="CLU_989166_0_0_6"/>
<reference evidence="2 3" key="2">
    <citation type="journal article" date="2015" name="Antonie Van Leeuwenhoek">
        <title>Ecophysiological diversity of a novel member of the genus Alteromonas, and description of Alteromonas mediterranea sp. nov.</title>
        <authorList>
            <person name="Ivanova E.P."/>
            <person name="Lopez-Perez M."/>
            <person name="Zabalos M."/>
            <person name="Nguyen S.H."/>
            <person name="Webb H.K."/>
            <person name="Ryan J."/>
            <person name="Lagutin K."/>
            <person name="Vyssotski M."/>
            <person name="Crawford R.J."/>
            <person name="Rodriguez-Valera F."/>
        </authorList>
    </citation>
    <scope>NUCLEOTIDE SEQUENCE [LARGE SCALE GENOMIC DNA]</scope>
    <source>
        <strain evidence="3">DSM 17117 / CIP 110805 / LMG 28347 / Deep ecotype</strain>
    </source>
</reference>
<dbReference type="KEGG" id="amc:MADE_000001022260"/>
<evidence type="ECO:0000256" key="1">
    <source>
        <dbReference type="SAM" id="SignalP"/>
    </source>
</evidence>
<keyword evidence="3" id="KW-1185">Reference proteome</keyword>
<dbReference type="EMBL" id="CP001103">
    <property type="protein sequence ID" value="AGV54048.1"/>
    <property type="molecule type" value="Genomic_DNA"/>
</dbReference>
<sequence>MKKLIPLFVLFALHVSSLKAEDTLVKEYSYDLMSHSSSDVLNPLGIDIDGVNVTLSAWADTATSSQTDVQWQCRRWACYPRQVTVTHDLDTVESATAQLVNGWGYGIRNDLESRGSHQTIDNYGESINGTFVDSFEYLLFSFDSEVNISQIDFGWHAGYDQQVSVVSIANSAEIESASWSSIVSNQTTLNAISASFNIVGSQNNGSANLQSLSNTYSNYWLVGAYNKTFGDIGGHDYNDAFKISSIQFESKLTPPPRQVSEPGALALMSLGLGLVLYRRKRRV</sequence>
<name>T2DMZ4_ALTMD</name>
<protein>
    <recommendedName>
        <fullName evidence="4">PEP-CTERM protein-sorting domain-containing protein</fullName>
    </recommendedName>
</protein>
<dbReference type="NCBIfam" id="NF041927">
    <property type="entry name" value="Xrt_dep_XDP1"/>
    <property type="match status" value="1"/>
</dbReference>
<proteinExistence type="predicted"/>
<dbReference type="RefSeq" id="WP_023559771.1">
    <property type="nucleotide sequence ID" value="NC_011138.3"/>
</dbReference>
<feature type="chain" id="PRO_5004598778" description="PEP-CTERM protein-sorting domain-containing protein" evidence="1">
    <location>
        <begin position="21"/>
        <end position="283"/>
    </location>
</feature>
<dbReference type="NCBIfam" id="TIGR02595">
    <property type="entry name" value="PEP_CTERM"/>
    <property type="match status" value="1"/>
</dbReference>
<dbReference type="Proteomes" id="UP000001870">
    <property type="component" value="Chromosome"/>
</dbReference>
<feature type="signal peptide" evidence="1">
    <location>
        <begin position="1"/>
        <end position="20"/>
    </location>
</feature>
<reference evidence="2 3" key="1">
    <citation type="journal article" date="2008" name="ISME J.">
        <title>Comparative genomics of two ecotypes of the marine planktonic copiotroph Alteromonas macleodii suggests alternative lifestyles associated with different kinds of particulate organic matter.</title>
        <authorList>
            <person name="Ivars-Martinez E."/>
            <person name="Martin-Cuadrado A.B."/>
            <person name="D'Auria G."/>
            <person name="Mira A."/>
            <person name="Ferriera S."/>
            <person name="Johnson J."/>
            <person name="Friedman R."/>
            <person name="Rodriguez-Valera F."/>
        </authorList>
    </citation>
    <scope>NUCLEOTIDE SEQUENCE [LARGE SCALE GENOMIC DNA]</scope>
    <source>
        <strain evidence="3">DSM 17117 / CIP 110805 / LMG 28347 / Deep ecotype</strain>
    </source>
</reference>
<organism evidence="2 3">
    <name type="scientific">Alteromonas mediterranea (strain DSM 17117 / CIP 110805 / LMG 28347 / Deep ecotype)</name>
    <dbReference type="NCBI Taxonomy" id="1774373"/>
    <lineage>
        <taxon>Bacteria</taxon>
        <taxon>Pseudomonadati</taxon>
        <taxon>Pseudomonadota</taxon>
        <taxon>Gammaproteobacteria</taxon>
        <taxon>Alteromonadales</taxon>
        <taxon>Alteromonadaceae</taxon>
        <taxon>Alteromonas/Salinimonas group</taxon>
        <taxon>Alteromonas</taxon>
    </lineage>
</organism>
<dbReference type="InterPro" id="IPR049672">
    <property type="entry name" value="Xrt_dep_XDP1"/>
</dbReference>
<dbReference type="AlphaFoldDB" id="T2DMZ4"/>
<evidence type="ECO:0008006" key="4">
    <source>
        <dbReference type="Google" id="ProtNLM"/>
    </source>
</evidence>